<keyword evidence="1" id="KW-0802">TPR repeat</keyword>
<dbReference type="SUPFAM" id="SSF48452">
    <property type="entry name" value="TPR-like"/>
    <property type="match status" value="1"/>
</dbReference>
<reference evidence="2" key="1">
    <citation type="submission" date="2025-08" db="UniProtKB">
        <authorList>
            <consortium name="Ensembl"/>
        </authorList>
    </citation>
    <scope>IDENTIFICATION</scope>
</reference>
<dbReference type="Ensembl" id="ENSJJAT00000013499.1">
    <property type="protein sequence ID" value="ENSJJAP00000007098.1"/>
    <property type="gene ID" value="ENSJJAG00000011573.1"/>
</dbReference>
<accession>A0A8C5NX81</accession>
<proteinExistence type="predicted"/>
<dbReference type="OMA" id="NKMLAME"/>
<dbReference type="Proteomes" id="UP000694385">
    <property type="component" value="Unassembled WGS sequence"/>
</dbReference>
<evidence type="ECO:0000313" key="2">
    <source>
        <dbReference type="Ensembl" id="ENSJJAP00000007098.1"/>
    </source>
</evidence>
<dbReference type="InterPro" id="IPR011990">
    <property type="entry name" value="TPR-like_helical_dom_sf"/>
</dbReference>
<evidence type="ECO:0008006" key="4">
    <source>
        <dbReference type="Google" id="ProtNLM"/>
    </source>
</evidence>
<protein>
    <recommendedName>
        <fullName evidence="4">Tetratricopeptide repeat domain 3</fullName>
    </recommendedName>
</protein>
<dbReference type="InterPro" id="IPR019734">
    <property type="entry name" value="TPR_rpt"/>
</dbReference>
<reference evidence="2" key="2">
    <citation type="submission" date="2025-09" db="UniProtKB">
        <authorList>
            <consortium name="Ensembl"/>
        </authorList>
    </citation>
    <scope>IDENTIFICATION</scope>
</reference>
<evidence type="ECO:0000256" key="1">
    <source>
        <dbReference type="PROSITE-ProRule" id="PRU00339"/>
    </source>
</evidence>
<dbReference type="AlphaFoldDB" id="A0A8C5NX81"/>
<dbReference type="PANTHER" id="PTHR17550:SF4">
    <property type="entry name" value="E3 UBIQUITIN-PROTEIN LIGASE TTC3"/>
    <property type="match status" value="1"/>
</dbReference>
<dbReference type="GO" id="GO:0004842">
    <property type="term" value="F:ubiquitin-protein transferase activity"/>
    <property type="evidence" value="ECO:0007669"/>
    <property type="project" value="TreeGrafter"/>
</dbReference>
<dbReference type="PROSITE" id="PS50005">
    <property type="entry name" value="TPR"/>
    <property type="match status" value="1"/>
</dbReference>
<name>A0A8C5NX81_JACJA</name>
<organism evidence="2 3">
    <name type="scientific">Jaculus jaculus</name>
    <name type="common">Lesser Egyptian jerboa</name>
    <dbReference type="NCBI Taxonomy" id="51337"/>
    <lineage>
        <taxon>Eukaryota</taxon>
        <taxon>Metazoa</taxon>
        <taxon>Chordata</taxon>
        <taxon>Craniata</taxon>
        <taxon>Vertebrata</taxon>
        <taxon>Euteleostomi</taxon>
        <taxon>Mammalia</taxon>
        <taxon>Eutheria</taxon>
        <taxon>Euarchontoglires</taxon>
        <taxon>Glires</taxon>
        <taxon>Rodentia</taxon>
        <taxon>Myomorpha</taxon>
        <taxon>Dipodoidea</taxon>
        <taxon>Dipodidae</taxon>
        <taxon>Dipodinae</taxon>
        <taxon>Jaculus</taxon>
    </lineage>
</organism>
<dbReference type="GO" id="GO:0006511">
    <property type="term" value="P:ubiquitin-dependent protein catabolic process"/>
    <property type="evidence" value="ECO:0007669"/>
    <property type="project" value="TreeGrafter"/>
</dbReference>
<evidence type="ECO:0000313" key="3">
    <source>
        <dbReference type="Proteomes" id="UP000694385"/>
    </source>
</evidence>
<dbReference type="Gene3D" id="1.25.40.10">
    <property type="entry name" value="Tetratricopeptide repeat domain"/>
    <property type="match status" value="1"/>
</dbReference>
<keyword evidence="3" id="KW-1185">Reference proteome</keyword>
<feature type="repeat" description="TPR" evidence="1">
    <location>
        <begin position="231"/>
        <end position="264"/>
    </location>
</feature>
<sequence length="300" mass="34926">MDDSAEEDLTVADFAVLEECVCEEDCVCAPELTTDDYVRVTQLYCDGVGMQYKDYVQSERNLEFDICNIWCSKPLSVLQDYCDAIKINIFWPLLFQHQHSSLISRLHPCVETTSCRASEISLKKLQHLELMEDIVDLAKKVANDSFLIEGLLRIGYKIENKILAMEEALNWVKYTGDVTILPKLGSVDNSWPMLSIFFTEYKYHITKVVTENCNLLEEFKTQSCADCIEQGELMKMKGNEEFSKQRFDIAIIYYTRAIEYRPENHLLYGNRALCFLRTGQLRTHSHGRKFGKYKRLKRRK</sequence>
<dbReference type="GeneTree" id="ENSGT00940000154465"/>
<dbReference type="PANTHER" id="PTHR17550">
    <property type="entry name" value="E3 UBIQUITIN-PROTEIN LIGASE TTC3"/>
    <property type="match status" value="1"/>
</dbReference>